<comment type="similarity">
    <text evidence="2">Belongs to the DoxX family.</text>
</comment>
<name>A0A7M1S489_9BACT</name>
<dbReference type="InterPro" id="IPR051907">
    <property type="entry name" value="DoxX-like_oxidoreductase"/>
</dbReference>
<gene>
    <name evidence="8" type="ORF">IMZ28_00500</name>
</gene>
<evidence type="ECO:0000256" key="3">
    <source>
        <dbReference type="ARBA" id="ARBA00022475"/>
    </source>
</evidence>
<evidence type="ECO:0000256" key="5">
    <source>
        <dbReference type="ARBA" id="ARBA00022989"/>
    </source>
</evidence>
<proteinExistence type="inferred from homology"/>
<evidence type="ECO:0000256" key="1">
    <source>
        <dbReference type="ARBA" id="ARBA00004651"/>
    </source>
</evidence>
<evidence type="ECO:0000256" key="6">
    <source>
        <dbReference type="ARBA" id="ARBA00023136"/>
    </source>
</evidence>
<feature type="transmembrane region" description="Helical" evidence="7">
    <location>
        <begin position="73"/>
        <end position="97"/>
    </location>
</feature>
<evidence type="ECO:0000256" key="7">
    <source>
        <dbReference type="SAM" id="Phobius"/>
    </source>
</evidence>
<protein>
    <submittedName>
        <fullName evidence="8">DoxX family protein</fullName>
    </submittedName>
</protein>
<dbReference type="GO" id="GO:0005886">
    <property type="term" value="C:plasma membrane"/>
    <property type="evidence" value="ECO:0007669"/>
    <property type="project" value="UniProtKB-SubCell"/>
</dbReference>
<reference evidence="8 9" key="1">
    <citation type="submission" date="2020-10" db="EMBL/GenBank/DDBJ databases">
        <title>The genome of sulfurovum sp.</title>
        <authorList>
            <person name="Xie S."/>
            <person name="Shao Z."/>
            <person name="Jiang L."/>
        </authorList>
    </citation>
    <scope>NUCLEOTIDE SEQUENCE [LARGE SCALE GENOMIC DNA]</scope>
    <source>
        <strain evidence="8 9">ST-419</strain>
    </source>
</reference>
<dbReference type="RefSeq" id="WP_197548709.1">
    <property type="nucleotide sequence ID" value="NZ_CP063164.1"/>
</dbReference>
<dbReference type="PANTHER" id="PTHR33452">
    <property type="entry name" value="OXIDOREDUCTASE CATD-RELATED"/>
    <property type="match status" value="1"/>
</dbReference>
<keyword evidence="4 7" id="KW-0812">Transmembrane</keyword>
<comment type="subcellular location">
    <subcellularLocation>
        <location evidence="1">Cell membrane</location>
        <topology evidence="1">Multi-pass membrane protein</topology>
    </subcellularLocation>
</comment>
<feature type="transmembrane region" description="Helical" evidence="7">
    <location>
        <begin position="45"/>
        <end position="66"/>
    </location>
</feature>
<accession>A0A7M1S489</accession>
<organism evidence="8 9">
    <name type="scientific">Sulfurovum indicum</name>
    <dbReference type="NCBI Taxonomy" id="2779528"/>
    <lineage>
        <taxon>Bacteria</taxon>
        <taxon>Pseudomonadati</taxon>
        <taxon>Campylobacterota</taxon>
        <taxon>Epsilonproteobacteria</taxon>
        <taxon>Campylobacterales</taxon>
        <taxon>Sulfurovaceae</taxon>
        <taxon>Sulfurovum</taxon>
    </lineage>
</organism>
<feature type="transmembrane region" description="Helical" evidence="7">
    <location>
        <begin position="117"/>
        <end position="136"/>
    </location>
</feature>
<evidence type="ECO:0000256" key="4">
    <source>
        <dbReference type="ARBA" id="ARBA00022692"/>
    </source>
</evidence>
<keyword evidence="9" id="KW-1185">Reference proteome</keyword>
<dbReference type="KEGG" id="sinu:IMZ28_00500"/>
<evidence type="ECO:0000256" key="2">
    <source>
        <dbReference type="ARBA" id="ARBA00006679"/>
    </source>
</evidence>
<dbReference type="AlphaFoldDB" id="A0A7M1S489"/>
<sequence length="145" mass="15966">MLKHIYPFTKDLLSHGQSLSLLFARLAIAYGFYEPAMQKWSDISAVATWFGSIGIPFPTLNAYMAATTEITGVVLLTLGLFTRLISLPLIVVMTVAIITVHLPHGFSAGNNGFEIPLYYMLFLTIFASFGAGKFSLDHLLFGDEQ</sequence>
<evidence type="ECO:0000313" key="9">
    <source>
        <dbReference type="Proteomes" id="UP000595074"/>
    </source>
</evidence>
<dbReference type="InterPro" id="IPR032808">
    <property type="entry name" value="DoxX"/>
</dbReference>
<dbReference type="EMBL" id="CP063164">
    <property type="protein sequence ID" value="QOR62004.1"/>
    <property type="molecule type" value="Genomic_DNA"/>
</dbReference>
<evidence type="ECO:0000313" key="8">
    <source>
        <dbReference type="EMBL" id="QOR62004.1"/>
    </source>
</evidence>
<dbReference type="Proteomes" id="UP000595074">
    <property type="component" value="Chromosome"/>
</dbReference>
<keyword evidence="6 7" id="KW-0472">Membrane</keyword>
<keyword evidence="5 7" id="KW-1133">Transmembrane helix</keyword>
<keyword evidence="3" id="KW-1003">Cell membrane</keyword>
<dbReference type="Pfam" id="PF07681">
    <property type="entry name" value="DoxX"/>
    <property type="match status" value="1"/>
</dbReference>
<dbReference type="PANTHER" id="PTHR33452:SF7">
    <property type="entry name" value="DOXX FAMILY PROTEIN"/>
    <property type="match status" value="1"/>
</dbReference>